<dbReference type="InterPro" id="IPR046672">
    <property type="entry name" value="DUF6542"/>
</dbReference>
<dbReference type="Pfam" id="PF20177">
    <property type="entry name" value="DUF6542"/>
    <property type="match status" value="1"/>
</dbReference>
<protein>
    <recommendedName>
        <fullName evidence="3">DUF6542 domain-containing protein</fullName>
    </recommendedName>
</protein>
<keyword evidence="2" id="KW-1133">Transmembrane helix</keyword>
<feature type="transmembrane region" description="Helical" evidence="2">
    <location>
        <begin position="59"/>
        <end position="77"/>
    </location>
</feature>
<feature type="domain" description="DUF6542" evidence="3">
    <location>
        <begin position="30"/>
        <end position="142"/>
    </location>
</feature>
<feature type="region of interest" description="Disordered" evidence="1">
    <location>
        <begin position="153"/>
        <end position="180"/>
    </location>
</feature>
<keyword evidence="2" id="KW-0472">Membrane</keyword>
<dbReference type="EMBL" id="CP108195">
    <property type="protein sequence ID" value="WTS18761.1"/>
    <property type="molecule type" value="Genomic_DNA"/>
</dbReference>
<keyword evidence="2" id="KW-0812">Transmembrane</keyword>
<evidence type="ECO:0000259" key="3">
    <source>
        <dbReference type="Pfam" id="PF20177"/>
    </source>
</evidence>
<evidence type="ECO:0000256" key="2">
    <source>
        <dbReference type="SAM" id="Phobius"/>
    </source>
</evidence>
<accession>A0AAU1UNE8</accession>
<organism evidence="4">
    <name type="scientific">Streptomyces sp. NBC_00119</name>
    <dbReference type="NCBI Taxonomy" id="2975659"/>
    <lineage>
        <taxon>Bacteria</taxon>
        <taxon>Bacillati</taxon>
        <taxon>Actinomycetota</taxon>
        <taxon>Actinomycetes</taxon>
        <taxon>Kitasatosporales</taxon>
        <taxon>Streptomycetaceae</taxon>
        <taxon>Streptomyces</taxon>
    </lineage>
</organism>
<sequence length="180" mass="18484">MYRASGKGGGTAPRPVPPVVLALRRFPDPRLTGLGSGLFCTATMFTLACLDALLFAGSVTVYGVLFLLVSALTAMWVRRADLVSAPVAVPIGFAVGVLPVAGGSGGFGGQAMGLVTTLAMHAGWLYGGTLVAGVVVTVRGIRHMTRRAARRRALAQARAGSPGTAGQQVTSAPRPRRRTA</sequence>
<proteinExistence type="predicted"/>
<feature type="transmembrane region" description="Helical" evidence="2">
    <location>
        <begin position="122"/>
        <end position="141"/>
    </location>
</feature>
<name>A0AAU1UNE8_9ACTN</name>
<dbReference type="AlphaFoldDB" id="A0AAU1UNE8"/>
<evidence type="ECO:0000313" key="4">
    <source>
        <dbReference type="EMBL" id="WTS18761.1"/>
    </source>
</evidence>
<feature type="transmembrane region" description="Helical" evidence="2">
    <location>
        <begin position="82"/>
        <end position="102"/>
    </location>
</feature>
<gene>
    <name evidence="4" type="ORF">OHU69_20975</name>
</gene>
<evidence type="ECO:0000256" key="1">
    <source>
        <dbReference type="SAM" id="MobiDB-lite"/>
    </source>
</evidence>
<reference evidence="4" key="1">
    <citation type="submission" date="2022-10" db="EMBL/GenBank/DDBJ databases">
        <title>The complete genomes of actinobacterial strains from the NBC collection.</title>
        <authorList>
            <person name="Joergensen T.S."/>
            <person name="Alvarez Arevalo M."/>
            <person name="Sterndorff E.B."/>
            <person name="Faurdal D."/>
            <person name="Vuksanovic O."/>
            <person name="Mourched A.-S."/>
            <person name="Charusanti P."/>
            <person name="Shaw S."/>
            <person name="Blin K."/>
            <person name="Weber T."/>
        </authorList>
    </citation>
    <scope>NUCLEOTIDE SEQUENCE</scope>
    <source>
        <strain evidence="4">NBC_00119</strain>
    </source>
</reference>